<proteinExistence type="evidence at transcript level"/>
<name>T1DPA4_UROMN</name>
<accession>T1DPA4</accession>
<dbReference type="AlphaFoldDB" id="T1DPA4"/>
<reference evidence="5" key="1">
    <citation type="journal article" date="2013" name="Toxins">
        <title>Evolution stings: the origin and diversification of scorpion toxin peptide scaffolds.</title>
        <authorList>
            <person name="Sunagar K."/>
            <person name="Undheim E.A."/>
            <person name="Chan A.H."/>
            <person name="Koludarov I."/>
            <person name="Munoz-Gomez S.A."/>
            <person name="Antunes A."/>
            <person name="Fry B.G."/>
        </authorList>
    </citation>
    <scope>NUCLEOTIDE SEQUENCE</scope>
    <source>
        <tissue evidence="5">Telson venom gland</tissue>
    </source>
</reference>
<dbReference type="GO" id="GO:0005576">
    <property type="term" value="C:extracellular region"/>
    <property type="evidence" value="ECO:0007669"/>
    <property type="project" value="UniProtKB-SubCell"/>
</dbReference>
<keyword evidence="3" id="KW-0800">Toxin</keyword>
<evidence type="ECO:0000313" key="5">
    <source>
        <dbReference type="EMBL" id="JAA98066.1"/>
    </source>
</evidence>
<dbReference type="SUPFAM" id="SSF57095">
    <property type="entry name" value="Scorpion toxin-like"/>
    <property type="match status" value="1"/>
</dbReference>
<keyword evidence="4" id="KW-0732">Signal</keyword>
<organism evidence="5">
    <name type="scientific">Urodacus manicatus</name>
    <name type="common">Black rock scorpion</name>
    <dbReference type="NCBI Taxonomy" id="1330407"/>
    <lineage>
        <taxon>Eukaryota</taxon>
        <taxon>Metazoa</taxon>
        <taxon>Ecdysozoa</taxon>
        <taxon>Arthropoda</taxon>
        <taxon>Chelicerata</taxon>
        <taxon>Arachnida</taxon>
        <taxon>Scorpiones</taxon>
        <taxon>Iurida</taxon>
        <taxon>Scorpionoidea</taxon>
        <taxon>Scorpionidae</taxon>
        <taxon>Urodacinae</taxon>
        <taxon>Urodacus</taxon>
    </lineage>
</organism>
<feature type="chain" id="PRO_5004574976" evidence="4">
    <location>
        <begin position="25"/>
        <end position="97"/>
    </location>
</feature>
<comment type="subcellular location">
    <subcellularLocation>
        <location evidence="1">Secreted</location>
    </subcellularLocation>
</comment>
<dbReference type="EMBL" id="GALI01000010">
    <property type="protein sequence ID" value="JAA98066.1"/>
    <property type="molecule type" value="mRNA"/>
</dbReference>
<evidence type="ECO:0000256" key="3">
    <source>
        <dbReference type="ARBA" id="ARBA00022656"/>
    </source>
</evidence>
<feature type="signal peptide" evidence="4">
    <location>
        <begin position="1"/>
        <end position="24"/>
    </location>
</feature>
<dbReference type="InterPro" id="IPR036574">
    <property type="entry name" value="Scorpion_toxin-like_sf"/>
</dbReference>
<protein>
    <submittedName>
        <fullName evidence="5">CSab-Uro-1</fullName>
    </submittedName>
</protein>
<evidence type="ECO:0000256" key="2">
    <source>
        <dbReference type="ARBA" id="ARBA00022525"/>
    </source>
</evidence>
<evidence type="ECO:0000256" key="1">
    <source>
        <dbReference type="ARBA" id="ARBA00004613"/>
    </source>
</evidence>
<keyword evidence="2" id="KW-0964">Secreted</keyword>
<evidence type="ECO:0000256" key="4">
    <source>
        <dbReference type="SAM" id="SignalP"/>
    </source>
</evidence>
<dbReference type="Gene3D" id="3.30.30.10">
    <property type="entry name" value="Knottin, scorpion toxin-like"/>
    <property type="match status" value="1"/>
</dbReference>
<dbReference type="GO" id="GO:0090729">
    <property type="term" value="F:toxin activity"/>
    <property type="evidence" value="ECO:0007669"/>
    <property type="project" value="UniProtKB-KW"/>
</dbReference>
<sequence length="97" mass="10684">MISSRAVAVITLLLLASGISHTEADGKFIRHKDRSFYECFLIGQYNSYCVDAGVEHEAPEKCYCKSMEPFQLPGGCFCPKLPTNKIRMCSGALASKC</sequence>